<gene>
    <name evidence="1" type="ORF">BacF7301_12200</name>
</gene>
<dbReference type="Proteomes" id="UP000501780">
    <property type="component" value="Chromosome"/>
</dbReference>
<protein>
    <submittedName>
        <fullName evidence="1">Uncharacterized protein</fullName>
    </submittedName>
</protein>
<sequence>MRQIGETKWMDVILDTDTMEITVVQRWKYIFESVTGYDWTENAKKIVRSGIKDLIYMCWNEKAYAIVNTNQGNSFNRSYGKKEFNINFKVETVTCGEHWNVIVVKNNPDSSANSTGVEWEGRRIYLNDFDLYSNRGYSAYARHGIIYTKVRDQCAVAHEFGHAIGNNGTEFYTGDEYVEIDPQHIIIEEDGFAQYDFKHLTFKNRALHEDAESMMNVGNEIRHRHFAFIRDVLQEMFPGSYFSIRLS</sequence>
<dbReference type="KEGG" id="bfc:BacF7301_12200"/>
<keyword evidence="2" id="KW-1185">Reference proteome</keyword>
<evidence type="ECO:0000313" key="1">
    <source>
        <dbReference type="EMBL" id="QIU94858.1"/>
    </source>
</evidence>
<name>A0A6H0KQP2_9BACE</name>
<dbReference type="EMBL" id="CP050831">
    <property type="protein sequence ID" value="QIU94858.1"/>
    <property type="molecule type" value="Genomic_DNA"/>
</dbReference>
<evidence type="ECO:0000313" key="2">
    <source>
        <dbReference type="Proteomes" id="UP000501780"/>
    </source>
</evidence>
<accession>A0A6H0KQP2</accession>
<proteinExistence type="predicted"/>
<reference evidence="1 2" key="1">
    <citation type="submission" date="2020-03" db="EMBL/GenBank/DDBJ databases">
        <title>Genomic analysis of Bacteroides faecium CBA7301.</title>
        <authorList>
            <person name="Kim J."/>
            <person name="Roh S.W."/>
        </authorList>
    </citation>
    <scope>NUCLEOTIDE SEQUENCE [LARGE SCALE GENOMIC DNA]</scope>
    <source>
        <strain evidence="1 2">CBA7301</strain>
    </source>
</reference>
<organism evidence="1 2">
    <name type="scientific">Bacteroides faecium</name>
    <dbReference type="NCBI Taxonomy" id="2715212"/>
    <lineage>
        <taxon>Bacteria</taxon>
        <taxon>Pseudomonadati</taxon>
        <taxon>Bacteroidota</taxon>
        <taxon>Bacteroidia</taxon>
        <taxon>Bacteroidales</taxon>
        <taxon>Bacteroidaceae</taxon>
        <taxon>Bacteroides</taxon>
    </lineage>
</organism>
<dbReference type="RefSeq" id="WP_167963143.1">
    <property type="nucleotide sequence ID" value="NZ_CP050831.1"/>
</dbReference>
<dbReference type="AlphaFoldDB" id="A0A6H0KQP2"/>